<keyword evidence="3" id="KW-1185">Reference proteome</keyword>
<gene>
    <name evidence="2" type="ORF">thalar_00749</name>
</gene>
<evidence type="ECO:0000313" key="2">
    <source>
        <dbReference type="EMBL" id="EPX81299.1"/>
    </source>
</evidence>
<accession>S9S539</accession>
<sequence>MRRPKRVNCITRQNLPLPRTPPAKAERFCITRKQGRNEVETAPSLGIDREAKSSG</sequence>
<protein>
    <submittedName>
        <fullName evidence="2">Uncharacterized protein</fullName>
    </submittedName>
</protein>
<evidence type="ECO:0000313" key="3">
    <source>
        <dbReference type="Proteomes" id="UP000015351"/>
    </source>
</evidence>
<reference evidence="3" key="1">
    <citation type="journal article" date="2013" name="Stand. Genomic Sci.">
        <title>Genome sequence of the Litoreibacter arenae type strain (DSM 19593(T)), a member of the Roseobacter clade isolated from sea sand.</title>
        <authorList>
            <person name="Riedel T."/>
            <person name="Fiebig A."/>
            <person name="Petersen J."/>
            <person name="Gronow S."/>
            <person name="Kyrpides N.C."/>
            <person name="Goker M."/>
            <person name="Klenk H.P."/>
        </authorList>
    </citation>
    <scope>NUCLEOTIDE SEQUENCE [LARGE SCALE GENOMIC DNA]</scope>
    <source>
        <strain evidence="3">DSM 19593</strain>
    </source>
</reference>
<dbReference type="AlphaFoldDB" id="S9S539"/>
<feature type="region of interest" description="Disordered" evidence="1">
    <location>
        <begin position="34"/>
        <end position="55"/>
    </location>
</feature>
<name>S9S539_9RHOB</name>
<evidence type="ECO:0000256" key="1">
    <source>
        <dbReference type="SAM" id="MobiDB-lite"/>
    </source>
</evidence>
<dbReference type="EMBL" id="AONI01000006">
    <property type="protein sequence ID" value="EPX81299.1"/>
    <property type="molecule type" value="Genomic_DNA"/>
</dbReference>
<comment type="caution">
    <text evidence="2">The sequence shown here is derived from an EMBL/GenBank/DDBJ whole genome shotgun (WGS) entry which is preliminary data.</text>
</comment>
<dbReference type="HOGENOM" id="CLU_3026875_0_0_5"/>
<organism evidence="2 3">
    <name type="scientific">Litoreibacter arenae DSM 19593</name>
    <dbReference type="NCBI Taxonomy" id="1123360"/>
    <lineage>
        <taxon>Bacteria</taxon>
        <taxon>Pseudomonadati</taxon>
        <taxon>Pseudomonadota</taxon>
        <taxon>Alphaproteobacteria</taxon>
        <taxon>Rhodobacterales</taxon>
        <taxon>Roseobacteraceae</taxon>
        <taxon>Litoreibacter</taxon>
    </lineage>
</organism>
<dbReference type="Proteomes" id="UP000015351">
    <property type="component" value="Unassembled WGS sequence"/>
</dbReference>
<dbReference type="STRING" id="1123360.thalar_00749"/>
<proteinExistence type="predicted"/>